<feature type="signal peptide" evidence="1">
    <location>
        <begin position="1"/>
        <end position="25"/>
    </location>
</feature>
<dbReference type="InterPro" id="IPR046350">
    <property type="entry name" value="Cystatin_sf"/>
</dbReference>
<name>A0A7S0Y835_9CHLO</name>
<evidence type="ECO:0008006" key="3">
    <source>
        <dbReference type="Google" id="ProtNLM"/>
    </source>
</evidence>
<dbReference type="Gene3D" id="3.10.450.10">
    <property type="match status" value="1"/>
</dbReference>
<evidence type="ECO:0000313" key="2">
    <source>
        <dbReference type="EMBL" id="CAD8765482.1"/>
    </source>
</evidence>
<evidence type="ECO:0000256" key="1">
    <source>
        <dbReference type="SAM" id="SignalP"/>
    </source>
</evidence>
<dbReference type="PROSITE" id="PS00287">
    <property type="entry name" value="CYSTATIN"/>
    <property type="match status" value="1"/>
</dbReference>
<dbReference type="AlphaFoldDB" id="A0A7S0Y835"/>
<gene>
    <name evidence="2" type="ORF">PPAR00522_LOCUS1869</name>
</gene>
<reference evidence="2" key="1">
    <citation type="submission" date="2021-01" db="EMBL/GenBank/DDBJ databases">
        <authorList>
            <person name="Corre E."/>
            <person name="Pelletier E."/>
            <person name="Niang G."/>
            <person name="Scheremetjew M."/>
            <person name="Finn R."/>
            <person name="Kale V."/>
            <person name="Holt S."/>
            <person name="Cochrane G."/>
            <person name="Meng A."/>
            <person name="Brown T."/>
            <person name="Cohen L."/>
        </authorList>
    </citation>
    <scope>NUCLEOTIDE SEQUENCE</scope>
    <source>
        <strain evidence="2">SAG 63-3</strain>
    </source>
</reference>
<organism evidence="2">
    <name type="scientific">Polytomella parva</name>
    <dbReference type="NCBI Taxonomy" id="51329"/>
    <lineage>
        <taxon>Eukaryota</taxon>
        <taxon>Viridiplantae</taxon>
        <taxon>Chlorophyta</taxon>
        <taxon>core chlorophytes</taxon>
        <taxon>Chlorophyceae</taxon>
        <taxon>CS clade</taxon>
        <taxon>Chlamydomonadales</taxon>
        <taxon>Chlamydomonadaceae</taxon>
        <taxon>Polytomella</taxon>
    </lineage>
</organism>
<dbReference type="SUPFAM" id="SSF54403">
    <property type="entry name" value="Cystatin/monellin"/>
    <property type="match status" value="1"/>
</dbReference>
<protein>
    <recommendedName>
        <fullName evidence="3">Cystatin domain-containing protein</fullName>
    </recommendedName>
</protein>
<feature type="chain" id="PRO_5031025933" description="Cystatin domain-containing protein" evidence="1">
    <location>
        <begin position="26"/>
        <end position="130"/>
    </location>
</feature>
<dbReference type="EMBL" id="HBFM01003265">
    <property type="protein sequence ID" value="CAD8765482.1"/>
    <property type="molecule type" value="Transcribed_RNA"/>
</dbReference>
<dbReference type="InterPro" id="IPR018073">
    <property type="entry name" value="Prot_inh_cystat_CS"/>
</dbReference>
<accession>A0A7S0Y835</accession>
<sequence>MKRMSVLMFFLALLCFIWMPQQSFGQSTNDVDEAAQNAFNIINGGCSGCNVDAQSKQLLLQTAGSLKLESYELMSSQVVAGMIYNFNMEVMDSSGHSENMTVKFWSRPWLVQKSPSDAYKVLQVKAAGSI</sequence>
<keyword evidence="1" id="KW-0732">Signal</keyword>
<proteinExistence type="predicted"/>